<protein>
    <submittedName>
        <fullName evidence="3">PQQ-dependent sugar dehydrogenase</fullName>
    </submittedName>
</protein>
<name>A0ABY2KR59_9RHOB</name>
<keyword evidence="4" id="KW-1185">Reference proteome</keyword>
<accession>A0ABY2KR59</accession>
<feature type="chain" id="PRO_5045738821" evidence="1">
    <location>
        <begin position="21"/>
        <end position="370"/>
    </location>
</feature>
<dbReference type="InterPro" id="IPR011042">
    <property type="entry name" value="6-blade_b-propeller_TolB-like"/>
</dbReference>
<evidence type="ECO:0000313" key="3">
    <source>
        <dbReference type="EMBL" id="TGD45264.1"/>
    </source>
</evidence>
<gene>
    <name evidence="3" type="ORF">EEB11_01515</name>
</gene>
<feature type="domain" description="Glucose/Sorbosone dehydrogenase" evidence="2">
    <location>
        <begin position="40"/>
        <end position="356"/>
    </location>
</feature>
<dbReference type="InterPro" id="IPR011041">
    <property type="entry name" value="Quinoprot_gluc/sorb_DH_b-prop"/>
</dbReference>
<evidence type="ECO:0000256" key="1">
    <source>
        <dbReference type="SAM" id="SignalP"/>
    </source>
</evidence>
<dbReference type="InterPro" id="IPR012938">
    <property type="entry name" value="Glc/Sorbosone_DH"/>
</dbReference>
<keyword evidence="1" id="KW-0732">Signal</keyword>
<feature type="signal peptide" evidence="1">
    <location>
        <begin position="1"/>
        <end position="20"/>
    </location>
</feature>
<evidence type="ECO:0000259" key="2">
    <source>
        <dbReference type="Pfam" id="PF07995"/>
    </source>
</evidence>
<comment type="caution">
    <text evidence="3">The sequence shown here is derived from an EMBL/GenBank/DDBJ whole genome shotgun (WGS) entry which is preliminary data.</text>
</comment>
<sequence>MLTLAAPVSALALLAGQGFAQTTVDTSAGVMQITPVARGFEEPWAVGFLPDGGLIVTELAGRLLRVEAGEATEITGAPEVFAQGQGGLLDVMIPRDFAQTREIWLSYAAPVAGGAATAVGKGRLSDDGTALEGFEQLYVGDGTSGGRHFGSRIVEAQDGTVFITAGDRGTGPGGMEAQDPARVEGSVIHLNRDGTPATSIDGWRPGIYSIGHRNAQGATLGPDGALWLVEHGARGGDEVNRVMMGRNYGWPVISYGVNYNGASIGEGQAQDGMEQPAHYWDPSIAPSGMMVYSGALVPEWEGDIFTGSLNTSFLSRLDPDTAAATGFAEERIEAEETGRVRDVREAPDGSIWFVSVLEGAIFRLAPAEES</sequence>
<dbReference type="Pfam" id="PF07995">
    <property type="entry name" value="GSDH"/>
    <property type="match status" value="1"/>
</dbReference>
<dbReference type="PANTHER" id="PTHR19328">
    <property type="entry name" value="HEDGEHOG-INTERACTING PROTEIN"/>
    <property type="match status" value="1"/>
</dbReference>
<dbReference type="Gene3D" id="2.120.10.30">
    <property type="entry name" value="TolB, C-terminal domain"/>
    <property type="match status" value="1"/>
</dbReference>
<proteinExistence type="predicted"/>
<dbReference type="PANTHER" id="PTHR19328:SF75">
    <property type="entry name" value="ALDOSE SUGAR DEHYDROGENASE YLII"/>
    <property type="match status" value="1"/>
</dbReference>
<organism evidence="3 4">
    <name type="scientific">Pseudotabrizicola sediminis</name>
    <dbReference type="NCBI Taxonomy" id="2486418"/>
    <lineage>
        <taxon>Bacteria</taxon>
        <taxon>Pseudomonadati</taxon>
        <taxon>Pseudomonadota</taxon>
        <taxon>Alphaproteobacteria</taxon>
        <taxon>Rhodobacterales</taxon>
        <taxon>Paracoccaceae</taxon>
        <taxon>Pseudotabrizicola</taxon>
    </lineage>
</organism>
<dbReference type="Proteomes" id="UP000297741">
    <property type="component" value="Unassembled WGS sequence"/>
</dbReference>
<evidence type="ECO:0000313" key="4">
    <source>
        <dbReference type="Proteomes" id="UP000297741"/>
    </source>
</evidence>
<dbReference type="SUPFAM" id="SSF50952">
    <property type="entry name" value="Soluble quinoprotein glucose dehydrogenase"/>
    <property type="match status" value="1"/>
</dbReference>
<dbReference type="EMBL" id="RPEM01000001">
    <property type="protein sequence ID" value="TGD45264.1"/>
    <property type="molecule type" value="Genomic_DNA"/>
</dbReference>
<reference evidence="3 4" key="1">
    <citation type="submission" date="2018-11" db="EMBL/GenBank/DDBJ databases">
        <title>Tabrizicola sp. isolated from sediment of alpine lake.</title>
        <authorList>
            <person name="Liu Z."/>
        </authorList>
    </citation>
    <scope>NUCLEOTIDE SEQUENCE [LARGE SCALE GENOMIC DNA]</scope>
    <source>
        <strain evidence="3 4">DRYC-M-16</strain>
    </source>
</reference>